<name>A0A0N8GPB9_9CHLR</name>
<dbReference type="GO" id="GO:0008654">
    <property type="term" value="P:phospholipid biosynthetic process"/>
    <property type="evidence" value="ECO:0007669"/>
    <property type="project" value="InterPro"/>
</dbReference>
<keyword evidence="3" id="KW-1133">Transmembrane helix</keyword>
<dbReference type="EMBL" id="LGCM01000042">
    <property type="protein sequence ID" value="KPL80466.1"/>
    <property type="molecule type" value="Genomic_DNA"/>
</dbReference>
<dbReference type="GO" id="GO:0016780">
    <property type="term" value="F:phosphotransferase activity, for other substituted phosphate groups"/>
    <property type="evidence" value="ECO:0007669"/>
    <property type="project" value="InterPro"/>
</dbReference>
<keyword evidence="6" id="KW-1185">Reference proteome</keyword>
<evidence type="ECO:0000313" key="6">
    <source>
        <dbReference type="Proteomes" id="UP000050501"/>
    </source>
</evidence>
<gene>
    <name evidence="4" type="ORF">ADN01_12075</name>
    <name evidence="5" type="ORF">ADN01_12310</name>
</gene>
<feature type="transmembrane region" description="Helical" evidence="3">
    <location>
        <begin position="144"/>
        <end position="166"/>
    </location>
</feature>
<reference evidence="4 6" key="1">
    <citation type="submission" date="2015-07" db="EMBL/GenBank/DDBJ databases">
        <title>Genome sequence of Levilinea saccharolytica DSM 16555.</title>
        <authorList>
            <person name="Hemp J."/>
            <person name="Ward L.M."/>
            <person name="Pace L.A."/>
            <person name="Fischer W.W."/>
        </authorList>
    </citation>
    <scope>NUCLEOTIDE SEQUENCE [LARGE SCALE GENOMIC DNA]</scope>
    <source>
        <strain evidence="4 6">KIBI-1</strain>
    </source>
</reference>
<comment type="caution">
    <text evidence="4">The sequence shown here is derived from an EMBL/GenBank/DDBJ whole genome shotgun (WGS) entry which is preliminary data.</text>
</comment>
<dbReference type="PATRIC" id="fig|229921.5.peg.604"/>
<dbReference type="AlphaFoldDB" id="A0A0N8GPB9"/>
<dbReference type="PROSITE" id="PS00379">
    <property type="entry name" value="CDP_ALCOHOL_P_TRANSF"/>
    <property type="match status" value="1"/>
</dbReference>
<dbReference type="Gene3D" id="1.20.120.1760">
    <property type="match status" value="1"/>
</dbReference>
<feature type="transmembrane region" description="Helical" evidence="3">
    <location>
        <begin position="33"/>
        <end position="59"/>
    </location>
</feature>
<proteinExistence type="inferred from homology"/>
<evidence type="ECO:0008006" key="7">
    <source>
        <dbReference type="Google" id="ProtNLM"/>
    </source>
</evidence>
<keyword evidence="1 2" id="KW-0808">Transferase</keyword>
<dbReference type="EMBL" id="LGCM01000042">
    <property type="protein sequence ID" value="KPL80469.1"/>
    <property type="molecule type" value="Genomic_DNA"/>
</dbReference>
<evidence type="ECO:0000256" key="2">
    <source>
        <dbReference type="RuleBase" id="RU003750"/>
    </source>
</evidence>
<feature type="transmembrane region" description="Helical" evidence="3">
    <location>
        <begin position="105"/>
        <end position="123"/>
    </location>
</feature>
<organism evidence="4 6">
    <name type="scientific">Levilinea saccharolytica</name>
    <dbReference type="NCBI Taxonomy" id="229921"/>
    <lineage>
        <taxon>Bacteria</taxon>
        <taxon>Bacillati</taxon>
        <taxon>Chloroflexota</taxon>
        <taxon>Anaerolineae</taxon>
        <taxon>Anaerolineales</taxon>
        <taxon>Anaerolineaceae</taxon>
        <taxon>Levilinea</taxon>
    </lineage>
</organism>
<dbReference type="Proteomes" id="UP000050501">
    <property type="component" value="Unassembled WGS sequence"/>
</dbReference>
<dbReference type="InterPro" id="IPR043130">
    <property type="entry name" value="CDP-OH_PTrfase_TM_dom"/>
</dbReference>
<protein>
    <recommendedName>
        <fullName evidence="7">CDP-alcohol phosphatidyltransferase</fullName>
    </recommendedName>
</protein>
<keyword evidence="3" id="KW-0812">Transmembrane</keyword>
<evidence type="ECO:0000313" key="5">
    <source>
        <dbReference type="EMBL" id="KPL80469.1"/>
    </source>
</evidence>
<dbReference type="Pfam" id="PF01066">
    <property type="entry name" value="CDP-OH_P_transf"/>
    <property type="match status" value="1"/>
</dbReference>
<dbReference type="InterPro" id="IPR000462">
    <property type="entry name" value="CDP-OH_P_trans"/>
</dbReference>
<evidence type="ECO:0000256" key="1">
    <source>
        <dbReference type="ARBA" id="ARBA00022679"/>
    </source>
</evidence>
<comment type="similarity">
    <text evidence="2">Belongs to the CDP-alcohol phosphatidyltransferase class-I family.</text>
</comment>
<evidence type="ECO:0000313" key="4">
    <source>
        <dbReference type="EMBL" id="KPL80466.1"/>
    </source>
</evidence>
<dbReference type="InterPro" id="IPR048254">
    <property type="entry name" value="CDP_ALCOHOL_P_TRANSF_CS"/>
</dbReference>
<dbReference type="GO" id="GO:0016020">
    <property type="term" value="C:membrane"/>
    <property type="evidence" value="ECO:0007669"/>
    <property type="project" value="InterPro"/>
</dbReference>
<evidence type="ECO:0000256" key="3">
    <source>
        <dbReference type="SAM" id="Phobius"/>
    </source>
</evidence>
<accession>A0A0N8GPB9</accession>
<sequence length="188" mass="20393">MFKGAFLPIAVFLNRLGIKPNTITILGLVGHVGGAVLAALGYMTWAGLLLLVMAPFDFLDGTMARLRGESSNFGAFVDSVTDRYSEFFILGGLLVYFLEHANREGAMLVYLAAAGSLLVSYIRGRAEALGYDAKIGILSRLERYIVLIPGLVFNIPVAALWVIAVLSNVTAVQRILHVRRQAHAARTN</sequence>
<dbReference type="STRING" id="229921.ADN01_12075"/>
<keyword evidence="3" id="KW-0472">Membrane</keyword>